<dbReference type="RefSeq" id="WP_307363081.1">
    <property type="nucleotide sequence ID" value="NZ_JAUSXK010000001.1"/>
</dbReference>
<sequence>MSDARATSFGAAADHYEAARPDYPFEAVAWMLEKPPHGSRRIADVGAGTGKLTRVLAAAPEAEIVAVDPDPSMLAKLRESVPGVPTFTGTAERLPLPDSGLDAVVLGQAWHWVDPVAASAEIGRVVRSGGALGLIWNIRDEGEEWVRRLTEIMHSSPAENMVNGPGSQGPRVSDPFGEVEISRWEWKRQINRMQLHQMALSRSYLITAPAEERADIARAMDGLFDELGLDDLEATIDLPYVTVAYRAVRA</sequence>
<comment type="similarity">
    <text evidence="1">Belongs to the methyltransferase superfamily.</text>
</comment>
<dbReference type="CDD" id="cd02440">
    <property type="entry name" value="AdoMet_MTases"/>
    <property type="match status" value="1"/>
</dbReference>
<dbReference type="GO" id="GO:0008168">
    <property type="term" value="F:methyltransferase activity"/>
    <property type="evidence" value="ECO:0007669"/>
    <property type="project" value="UniProtKB-KW"/>
</dbReference>
<protein>
    <submittedName>
        <fullName evidence="5">SAM-dependent methyltransferase</fullName>
    </submittedName>
</protein>
<dbReference type="EMBL" id="JAUSXK010000001">
    <property type="protein sequence ID" value="MDQ0644898.1"/>
    <property type="molecule type" value="Genomic_DNA"/>
</dbReference>
<dbReference type="PANTHER" id="PTHR44942">
    <property type="entry name" value="METHYLTRANSF_11 DOMAIN-CONTAINING PROTEIN"/>
    <property type="match status" value="1"/>
</dbReference>
<dbReference type="Pfam" id="PF08241">
    <property type="entry name" value="Methyltransf_11"/>
    <property type="match status" value="1"/>
</dbReference>
<evidence type="ECO:0000313" key="5">
    <source>
        <dbReference type="EMBL" id="MDQ0644898.1"/>
    </source>
</evidence>
<dbReference type="InterPro" id="IPR051052">
    <property type="entry name" value="Diverse_substrate_MTase"/>
</dbReference>
<keyword evidence="6" id="KW-1185">Reference proteome</keyword>
<dbReference type="InterPro" id="IPR029063">
    <property type="entry name" value="SAM-dependent_MTases_sf"/>
</dbReference>
<keyword evidence="2 5" id="KW-0489">Methyltransferase</keyword>
<comment type="caution">
    <text evidence="5">The sequence shown here is derived from an EMBL/GenBank/DDBJ whole genome shotgun (WGS) entry which is preliminary data.</text>
</comment>
<evidence type="ECO:0000256" key="1">
    <source>
        <dbReference type="ARBA" id="ARBA00008361"/>
    </source>
</evidence>
<proteinExistence type="inferred from homology"/>
<dbReference type="Proteomes" id="UP001239085">
    <property type="component" value="Unassembled WGS sequence"/>
</dbReference>
<name>A0ABU0PC36_9MICO</name>
<dbReference type="Gene3D" id="3.40.50.150">
    <property type="entry name" value="Vaccinia Virus protein VP39"/>
    <property type="match status" value="1"/>
</dbReference>
<dbReference type="GO" id="GO:0032259">
    <property type="term" value="P:methylation"/>
    <property type="evidence" value="ECO:0007669"/>
    <property type="project" value="UniProtKB-KW"/>
</dbReference>
<organism evidence="5 6">
    <name type="scientific">Microbacterium murale</name>
    <dbReference type="NCBI Taxonomy" id="1081040"/>
    <lineage>
        <taxon>Bacteria</taxon>
        <taxon>Bacillati</taxon>
        <taxon>Actinomycetota</taxon>
        <taxon>Actinomycetes</taxon>
        <taxon>Micrococcales</taxon>
        <taxon>Microbacteriaceae</taxon>
        <taxon>Microbacterium</taxon>
    </lineage>
</organism>
<evidence type="ECO:0000313" key="6">
    <source>
        <dbReference type="Proteomes" id="UP001239085"/>
    </source>
</evidence>
<gene>
    <name evidence="5" type="ORF">QFZ46_003058</name>
</gene>
<evidence type="ECO:0000256" key="2">
    <source>
        <dbReference type="ARBA" id="ARBA00022603"/>
    </source>
</evidence>
<feature type="domain" description="Methyltransferase type 11" evidence="4">
    <location>
        <begin position="44"/>
        <end position="132"/>
    </location>
</feature>
<dbReference type="InterPro" id="IPR013216">
    <property type="entry name" value="Methyltransf_11"/>
</dbReference>
<dbReference type="SUPFAM" id="SSF53335">
    <property type="entry name" value="S-adenosyl-L-methionine-dependent methyltransferases"/>
    <property type="match status" value="1"/>
</dbReference>
<evidence type="ECO:0000259" key="4">
    <source>
        <dbReference type="Pfam" id="PF08241"/>
    </source>
</evidence>
<accession>A0ABU0PC36</accession>
<keyword evidence="3" id="KW-0808">Transferase</keyword>
<dbReference type="PANTHER" id="PTHR44942:SF4">
    <property type="entry name" value="METHYLTRANSFERASE TYPE 11 DOMAIN-CONTAINING PROTEIN"/>
    <property type="match status" value="1"/>
</dbReference>
<evidence type="ECO:0000256" key="3">
    <source>
        <dbReference type="ARBA" id="ARBA00022679"/>
    </source>
</evidence>
<reference evidence="5 6" key="1">
    <citation type="submission" date="2023-07" db="EMBL/GenBank/DDBJ databases">
        <title>Comparative genomics of wheat-associated soil bacteria to identify genetic determinants of phenazine resistance.</title>
        <authorList>
            <person name="Mouncey N."/>
        </authorList>
    </citation>
    <scope>NUCLEOTIDE SEQUENCE [LARGE SCALE GENOMIC DNA]</scope>
    <source>
        <strain evidence="5 6">W2I7</strain>
    </source>
</reference>